<dbReference type="GO" id="GO:0043139">
    <property type="term" value="F:5'-3' DNA helicase activity"/>
    <property type="evidence" value="ECO:0007669"/>
    <property type="project" value="TreeGrafter"/>
</dbReference>
<dbReference type="Gene3D" id="3.40.50.300">
    <property type="entry name" value="P-loop containing nucleotide triphosphate hydrolases"/>
    <property type="match status" value="3"/>
</dbReference>
<keyword evidence="8" id="KW-1185">Reference proteome</keyword>
<dbReference type="Pfam" id="PF13086">
    <property type="entry name" value="AAA_11"/>
    <property type="match status" value="2"/>
</dbReference>
<comment type="similarity">
    <text evidence="1">Belongs to the DNA2/NAM7 helicase family.</text>
</comment>
<dbReference type="EMBL" id="JACHGW010000009">
    <property type="protein sequence ID" value="MBB6053890.1"/>
    <property type="molecule type" value="Genomic_DNA"/>
</dbReference>
<gene>
    <name evidence="7" type="ORF">HNQ39_005737</name>
</gene>
<organism evidence="7 8">
    <name type="scientific">Armatimonas rosea</name>
    <dbReference type="NCBI Taxonomy" id="685828"/>
    <lineage>
        <taxon>Bacteria</taxon>
        <taxon>Bacillati</taxon>
        <taxon>Armatimonadota</taxon>
        <taxon>Armatimonadia</taxon>
        <taxon>Armatimonadales</taxon>
        <taxon>Armatimonadaceae</taxon>
        <taxon>Armatimonas</taxon>
    </lineage>
</organism>
<dbReference type="InterPro" id="IPR047187">
    <property type="entry name" value="SF1_C_Upf1"/>
</dbReference>
<reference evidence="7 8" key="1">
    <citation type="submission" date="2020-08" db="EMBL/GenBank/DDBJ databases">
        <title>Genomic Encyclopedia of Type Strains, Phase IV (KMG-IV): sequencing the most valuable type-strain genomes for metagenomic binning, comparative biology and taxonomic classification.</title>
        <authorList>
            <person name="Goeker M."/>
        </authorList>
    </citation>
    <scope>NUCLEOTIDE SEQUENCE [LARGE SCALE GENOMIC DNA]</scope>
    <source>
        <strain evidence="7 8">DSM 23562</strain>
    </source>
</reference>
<evidence type="ECO:0000256" key="3">
    <source>
        <dbReference type="ARBA" id="ARBA00022801"/>
    </source>
</evidence>
<keyword evidence="5" id="KW-0067">ATP-binding</keyword>
<keyword evidence="4" id="KW-0347">Helicase</keyword>
<keyword evidence="2" id="KW-0547">Nucleotide-binding</keyword>
<name>A0A7W9SWY8_ARMRO</name>
<evidence type="ECO:0000259" key="6">
    <source>
        <dbReference type="SMART" id="SM00382"/>
    </source>
</evidence>
<evidence type="ECO:0000313" key="7">
    <source>
        <dbReference type="EMBL" id="MBB6053890.1"/>
    </source>
</evidence>
<dbReference type="InterPro" id="IPR041677">
    <property type="entry name" value="DNA2/NAM7_AAA_11"/>
</dbReference>
<protein>
    <recommendedName>
        <fullName evidence="6">AAA+ ATPase domain-containing protein</fullName>
    </recommendedName>
</protein>
<sequence length="1124" mass="126247">MNPTDVPGREERTATLRVILGEMTDQDRSLTARFRADEQRAEGTLQLPDGREVMLVAERDNTQANEFLVEARRYGFQALYEVVSVSGGDRKWITLRQRAYLSCIYLPEDTPLLIDLSDDVLREHQLDGLSPDALAGQLAVEFLAAQDGRAITRPQSARMRVPDDLLHGPHLAFFTLLERPGVGSRPGTPFSTGSGIRLWARRRAADLMLEEGILRCVRIFEHRTLREDAARMRLLQGYIRFGTGEHLARIRSQTRKAVLESLTRPHSYLAGWGYYLELERRLVFEEAANVGTVRYHSYKLDVDGDGLRLEFKLTTPLPEGFLGRALDLDAAAEAPDRDDSGHWRFPPDLKRAGTMERADRQTSRLITYLDYQPDFESLPPEQNGFLMLSLIGDERRMERRSAALETVSGGAVSVRPKGDPRLVGSRLATLGELLETGRAGAFETRSRDAAVTTALREHLGRDLTRDQREALDIALNTPDIALIQGPPGTGKTTVIRALVLRLMERAQERGEQMRVLVTSYQHDAVDNAIQGLEVNGLPPQRVGGKSGLAHEERHRQLYKWIEDRKKYCDGVLEQLPDDPLRARARELAHRLDRYRFDWDLQDPRALPAAVALAEETLLTNAGHISLSRTEAVRDVCQKAHTHSIQAAAALSVFPDSEDANLKSRLNALLAQQRVLVEAFADDGQFQADRLRRFLSRNGAYLGGVADREDIHNALQAVAMQQDTPPDSETWEAYVRSIRILQGDDAEENGEETSQTTAERPLTATILEQLDAIVDDLLDSAQAGYGAIADAVQYFREEIGDLARTRRMVEEYGSITAGTCQQIAEQATEYDFVIIDEAARAMPLDLLIPMVRGRRIVLVGDHQQLPQILEDQAVQEYSATKGVEDAAMLQQSLFQRLYEIFTDPKRNEGQPRRAFRLRTGFRMHPVISRLVSEQFYDNDVEAGCSADERDHGLPLYGGKPLVWLDIPRSRGGESRGQSKTRQVEVDAVVVEAERILKHAPQYTIGIIAYYERQAALLRTRIRELPLELSQKIEVGTVDSFQGKEFDVVLLSTVRSNGERSDDEDARRRRVGFLSLKNRLCVSLSRARRLLIVCGDAETVAPPIPALDALYRRCLGGEEGWYISYA</sequence>
<dbReference type="InterPro" id="IPR041679">
    <property type="entry name" value="DNA2/NAM7-like_C"/>
</dbReference>
<dbReference type="Proteomes" id="UP000520814">
    <property type="component" value="Unassembled WGS sequence"/>
</dbReference>
<dbReference type="CDD" id="cd18808">
    <property type="entry name" value="SF1_C_Upf1"/>
    <property type="match status" value="1"/>
</dbReference>
<evidence type="ECO:0000256" key="2">
    <source>
        <dbReference type="ARBA" id="ARBA00022741"/>
    </source>
</evidence>
<dbReference type="InterPro" id="IPR050534">
    <property type="entry name" value="Coronavir_polyprotein_1ab"/>
</dbReference>
<evidence type="ECO:0000256" key="1">
    <source>
        <dbReference type="ARBA" id="ARBA00007913"/>
    </source>
</evidence>
<feature type="domain" description="AAA+ ATPase" evidence="6">
    <location>
        <begin position="477"/>
        <end position="1075"/>
    </location>
</feature>
<keyword evidence="3" id="KW-0378">Hydrolase</keyword>
<dbReference type="AlphaFoldDB" id="A0A7W9SWY8"/>
<dbReference type="SUPFAM" id="SSF52540">
    <property type="entry name" value="P-loop containing nucleoside triphosphate hydrolases"/>
    <property type="match status" value="1"/>
</dbReference>
<accession>A0A7W9SWY8</accession>
<dbReference type="GO" id="GO:0016787">
    <property type="term" value="F:hydrolase activity"/>
    <property type="evidence" value="ECO:0007669"/>
    <property type="project" value="UniProtKB-KW"/>
</dbReference>
<dbReference type="InterPro" id="IPR027417">
    <property type="entry name" value="P-loop_NTPase"/>
</dbReference>
<dbReference type="Pfam" id="PF13087">
    <property type="entry name" value="AAA_12"/>
    <property type="match status" value="1"/>
</dbReference>
<comment type="caution">
    <text evidence="7">The sequence shown here is derived from an EMBL/GenBank/DDBJ whole genome shotgun (WGS) entry which is preliminary data.</text>
</comment>
<dbReference type="InterPro" id="IPR003593">
    <property type="entry name" value="AAA+_ATPase"/>
</dbReference>
<evidence type="ECO:0000313" key="8">
    <source>
        <dbReference type="Proteomes" id="UP000520814"/>
    </source>
</evidence>
<dbReference type="RefSeq" id="WP_184203978.1">
    <property type="nucleotide sequence ID" value="NZ_JACHGW010000009.1"/>
</dbReference>
<evidence type="ECO:0000256" key="5">
    <source>
        <dbReference type="ARBA" id="ARBA00022840"/>
    </source>
</evidence>
<dbReference type="SMART" id="SM00382">
    <property type="entry name" value="AAA"/>
    <property type="match status" value="1"/>
</dbReference>
<evidence type="ECO:0000256" key="4">
    <source>
        <dbReference type="ARBA" id="ARBA00022806"/>
    </source>
</evidence>
<dbReference type="PANTHER" id="PTHR43788:SF8">
    <property type="entry name" value="DNA-BINDING PROTEIN SMUBP-2"/>
    <property type="match status" value="1"/>
</dbReference>
<dbReference type="GO" id="GO:0005524">
    <property type="term" value="F:ATP binding"/>
    <property type="evidence" value="ECO:0007669"/>
    <property type="project" value="UniProtKB-KW"/>
</dbReference>
<dbReference type="PANTHER" id="PTHR43788">
    <property type="entry name" value="DNA2/NAM7 HELICASE FAMILY MEMBER"/>
    <property type="match status" value="1"/>
</dbReference>
<proteinExistence type="inferred from homology"/>